<dbReference type="PANTHER" id="PTHR36057:SF1">
    <property type="entry name" value="LIPOPROTEIN LIPID ATTACHMENT SITE-LIKE PROTEIN, PUTATIVE (DUF1223)-RELATED"/>
    <property type="match status" value="1"/>
</dbReference>
<feature type="chain" id="PRO_5040907343" evidence="1">
    <location>
        <begin position="25"/>
        <end position="268"/>
    </location>
</feature>
<evidence type="ECO:0000256" key="1">
    <source>
        <dbReference type="SAM" id="SignalP"/>
    </source>
</evidence>
<keyword evidence="1" id="KW-0732">Signal</keyword>
<dbReference type="Proteomes" id="UP001139700">
    <property type="component" value="Unassembled WGS sequence"/>
</dbReference>
<evidence type="ECO:0000313" key="3">
    <source>
        <dbReference type="Proteomes" id="UP001139700"/>
    </source>
</evidence>
<sequence length="268" mass="29560">MKTTKNILALAASLLFMVTLSSRAAIKDPADKKTANGDGFVVLELFTSEGCSSCPHADQLLENVQKQAGDKPIYILAYHIDYWDHQGWRDIFSSPQYTKRQYWYANKLNAQVYTPQVIVNGKTELIGSDETALGNAIRNSLQGVPATTLKLTGKPEAGKMAITYQASASKNAELMIAVVQKNAERQIKRGENGGRTLRHVQIVRGFQSFRLENPADGQITINLPKEFVAPEWEVIGFLQDKATGEIYAADKVVNKDTATSMVPQPSIK</sequence>
<dbReference type="InterPro" id="IPR036249">
    <property type="entry name" value="Thioredoxin-like_sf"/>
</dbReference>
<feature type="signal peptide" evidence="1">
    <location>
        <begin position="1"/>
        <end position="24"/>
    </location>
</feature>
<accession>A0A9X1PBP7</accession>
<protein>
    <submittedName>
        <fullName evidence="2">DUF1223 domain-containing protein</fullName>
    </submittedName>
</protein>
<dbReference type="SUPFAM" id="SSF52833">
    <property type="entry name" value="Thioredoxin-like"/>
    <property type="match status" value="1"/>
</dbReference>
<name>A0A9X1PBP7_9BACT</name>
<dbReference type="Gene3D" id="3.40.30.10">
    <property type="entry name" value="Glutaredoxin"/>
    <property type="match status" value="1"/>
</dbReference>
<gene>
    <name evidence="2" type="ORF">LXM24_15865</name>
</gene>
<reference evidence="2" key="1">
    <citation type="submission" date="2021-12" db="EMBL/GenBank/DDBJ databases">
        <title>Novel species in genus Dyadobacter.</title>
        <authorList>
            <person name="Ma C."/>
        </authorList>
    </citation>
    <scope>NUCLEOTIDE SEQUENCE</scope>
    <source>
        <strain evidence="2">CY399</strain>
    </source>
</reference>
<proteinExistence type="predicted"/>
<comment type="caution">
    <text evidence="2">The sequence shown here is derived from an EMBL/GenBank/DDBJ whole genome shotgun (WGS) entry which is preliminary data.</text>
</comment>
<organism evidence="2 3">
    <name type="scientific">Dyadobacter fanqingshengii</name>
    <dbReference type="NCBI Taxonomy" id="2906443"/>
    <lineage>
        <taxon>Bacteria</taxon>
        <taxon>Pseudomonadati</taxon>
        <taxon>Bacteroidota</taxon>
        <taxon>Cytophagia</taxon>
        <taxon>Cytophagales</taxon>
        <taxon>Spirosomataceae</taxon>
        <taxon>Dyadobacter</taxon>
    </lineage>
</organism>
<dbReference type="RefSeq" id="WP_234614400.1">
    <property type="nucleotide sequence ID" value="NZ_CP098806.1"/>
</dbReference>
<dbReference type="AlphaFoldDB" id="A0A9X1PBP7"/>
<evidence type="ECO:0000313" key="2">
    <source>
        <dbReference type="EMBL" id="MCF0041582.1"/>
    </source>
</evidence>
<dbReference type="InterPro" id="IPR010634">
    <property type="entry name" value="DUF1223"/>
</dbReference>
<keyword evidence="3" id="KW-1185">Reference proteome</keyword>
<dbReference type="Pfam" id="PF06764">
    <property type="entry name" value="DUF1223"/>
    <property type="match status" value="1"/>
</dbReference>
<dbReference type="EMBL" id="JAJTTA010000002">
    <property type="protein sequence ID" value="MCF0041582.1"/>
    <property type="molecule type" value="Genomic_DNA"/>
</dbReference>
<dbReference type="PANTHER" id="PTHR36057">
    <property type="match status" value="1"/>
</dbReference>